<dbReference type="Pfam" id="PF15307">
    <property type="entry name" value="SPACA7"/>
    <property type="match status" value="1"/>
</dbReference>
<name>A0ABM4L4M0_EQUPR</name>
<dbReference type="RefSeq" id="XP_070435394.1">
    <property type="nucleotide sequence ID" value="XM_070579293.1"/>
</dbReference>
<evidence type="ECO:0000256" key="1">
    <source>
        <dbReference type="SAM" id="MobiDB-lite"/>
    </source>
</evidence>
<protein>
    <submittedName>
        <fullName evidence="4">Sperm acrosome-associated protein 7</fullName>
    </submittedName>
</protein>
<evidence type="ECO:0000313" key="3">
    <source>
        <dbReference type="Proteomes" id="UP001652662"/>
    </source>
</evidence>
<accession>A0ABM4L4M0</accession>
<organism evidence="3 4">
    <name type="scientific">Equus przewalskii</name>
    <name type="common">Przewalski's horse</name>
    <name type="synonym">Equus caballus przewalskii</name>
    <dbReference type="NCBI Taxonomy" id="9798"/>
    <lineage>
        <taxon>Eukaryota</taxon>
        <taxon>Metazoa</taxon>
        <taxon>Chordata</taxon>
        <taxon>Craniata</taxon>
        <taxon>Vertebrata</taxon>
        <taxon>Euteleostomi</taxon>
        <taxon>Mammalia</taxon>
        <taxon>Eutheria</taxon>
        <taxon>Laurasiatheria</taxon>
        <taxon>Perissodactyla</taxon>
        <taxon>Equidae</taxon>
        <taxon>Equus</taxon>
    </lineage>
</organism>
<evidence type="ECO:0000313" key="4">
    <source>
        <dbReference type="RefSeq" id="XP_070435394.1"/>
    </source>
</evidence>
<feature type="compositionally biased region" description="Polar residues" evidence="1">
    <location>
        <begin position="115"/>
        <end position="128"/>
    </location>
</feature>
<dbReference type="GeneID" id="103566015"/>
<dbReference type="Proteomes" id="UP001652662">
    <property type="component" value="Chromosome 16"/>
</dbReference>
<feature type="chain" id="PRO_5047158300" evidence="2">
    <location>
        <begin position="24"/>
        <end position="128"/>
    </location>
</feature>
<keyword evidence="2" id="KW-0732">Signal</keyword>
<reference evidence="4" key="1">
    <citation type="submission" date="2025-08" db="UniProtKB">
        <authorList>
            <consortium name="RefSeq"/>
        </authorList>
    </citation>
    <scope>IDENTIFICATION</scope>
    <source>
        <tissue evidence="4">Blood</tissue>
    </source>
</reference>
<gene>
    <name evidence="4" type="primary">SPACA7</name>
</gene>
<dbReference type="InterPro" id="IPR029301">
    <property type="entry name" value="SPACA7"/>
</dbReference>
<keyword evidence="3" id="KW-1185">Reference proteome</keyword>
<proteinExistence type="predicted"/>
<evidence type="ECO:0000256" key="2">
    <source>
        <dbReference type="SAM" id="SignalP"/>
    </source>
</evidence>
<feature type="region of interest" description="Disordered" evidence="1">
    <location>
        <begin position="98"/>
        <end position="128"/>
    </location>
</feature>
<feature type="signal peptide" evidence="2">
    <location>
        <begin position="1"/>
        <end position="23"/>
    </location>
</feature>
<sequence length="128" mass="14040">MAASRGMLALLALLLYCWQEAELQPFRVLTGPITEIPSSSKTQEEVHGVLDEILVQEMLDHSKSSASTTQATEATLSTRLFKEKGCTHGVLGRLKEVKKKSNKNQNEKLSVLGKTLQTVGRSSGHSFQ</sequence>